<name>A0A2G9UYD1_TELCI</name>
<reference evidence="2 3" key="1">
    <citation type="submission" date="2015-09" db="EMBL/GenBank/DDBJ databases">
        <title>Draft genome of the parasitic nematode Teladorsagia circumcincta isolate WARC Sus (inbred).</title>
        <authorList>
            <person name="Mitreva M."/>
        </authorList>
    </citation>
    <scope>NUCLEOTIDE SEQUENCE [LARGE SCALE GENOMIC DNA]</scope>
    <source>
        <strain evidence="2 3">S</strain>
    </source>
</reference>
<dbReference type="EMBL" id="KZ345267">
    <property type="protein sequence ID" value="PIO74500.1"/>
    <property type="molecule type" value="Genomic_DNA"/>
</dbReference>
<proteinExistence type="predicted"/>
<sequence length="94" mass="10096">MAVHLTNIEESLRMCTATLLFLPAWESGRDLRLGGVCEKCGRKEGTKGVSDDESPVAGGGAYYPDEGQDDTAEDAPSFKLCLDPPSDQQPPKPK</sequence>
<keyword evidence="3" id="KW-1185">Reference proteome</keyword>
<evidence type="ECO:0000256" key="1">
    <source>
        <dbReference type="SAM" id="MobiDB-lite"/>
    </source>
</evidence>
<dbReference type="AlphaFoldDB" id="A0A2G9UYD1"/>
<protein>
    <submittedName>
        <fullName evidence="2">Uncharacterized protein</fullName>
    </submittedName>
</protein>
<dbReference type="Proteomes" id="UP000230423">
    <property type="component" value="Unassembled WGS sequence"/>
</dbReference>
<evidence type="ECO:0000313" key="2">
    <source>
        <dbReference type="EMBL" id="PIO74500.1"/>
    </source>
</evidence>
<evidence type="ECO:0000313" key="3">
    <source>
        <dbReference type="Proteomes" id="UP000230423"/>
    </source>
</evidence>
<dbReference type="OrthoDB" id="5876935at2759"/>
<accession>A0A2G9UYD1</accession>
<feature type="region of interest" description="Disordered" evidence="1">
    <location>
        <begin position="42"/>
        <end position="94"/>
    </location>
</feature>
<gene>
    <name evidence="2" type="ORF">TELCIR_03496</name>
</gene>
<organism evidence="2 3">
    <name type="scientific">Teladorsagia circumcincta</name>
    <name type="common">Brown stomach worm</name>
    <name type="synonym">Ostertagia circumcincta</name>
    <dbReference type="NCBI Taxonomy" id="45464"/>
    <lineage>
        <taxon>Eukaryota</taxon>
        <taxon>Metazoa</taxon>
        <taxon>Ecdysozoa</taxon>
        <taxon>Nematoda</taxon>
        <taxon>Chromadorea</taxon>
        <taxon>Rhabditida</taxon>
        <taxon>Rhabditina</taxon>
        <taxon>Rhabditomorpha</taxon>
        <taxon>Strongyloidea</taxon>
        <taxon>Trichostrongylidae</taxon>
        <taxon>Teladorsagia</taxon>
    </lineage>
</organism>